<dbReference type="Gene3D" id="3.90.180.10">
    <property type="entry name" value="Medium-chain alcohol dehydrogenases, catalytic domain"/>
    <property type="match status" value="1"/>
</dbReference>
<dbReference type="Pfam" id="PF00107">
    <property type="entry name" value="ADH_zinc_N"/>
    <property type="match status" value="1"/>
</dbReference>
<keyword evidence="5" id="KW-1185">Reference proteome</keyword>
<name>A0AA39XX46_9PEZI</name>
<protein>
    <submittedName>
        <fullName evidence="4">Chaperonin 10-like protein</fullName>
    </submittedName>
</protein>
<dbReference type="GO" id="GO:0016651">
    <property type="term" value="F:oxidoreductase activity, acting on NAD(P)H"/>
    <property type="evidence" value="ECO:0007669"/>
    <property type="project" value="InterPro"/>
</dbReference>
<evidence type="ECO:0000313" key="5">
    <source>
        <dbReference type="Proteomes" id="UP001174936"/>
    </source>
</evidence>
<dbReference type="InterPro" id="IPR047122">
    <property type="entry name" value="Trans-enoyl_RdTase-like"/>
</dbReference>
<accession>A0AA39XX46</accession>
<organism evidence="4 5">
    <name type="scientific">Cercophora newfieldiana</name>
    <dbReference type="NCBI Taxonomy" id="92897"/>
    <lineage>
        <taxon>Eukaryota</taxon>
        <taxon>Fungi</taxon>
        <taxon>Dikarya</taxon>
        <taxon>Ascomycota</taxon>
        <taxon>Pezizomycotina</taxon>
        <taxon>Sordariomycetes</taxon>
        <taxon>Sordariomycetidae</taxon>
        <taxon>Sordariales</taxon>
        <taxon>Lasiosphaeriaceae</taxon>
        <taxon>Cercophora</taxon>
    </lineage>
</organism>
<dbReference type="Pfam" id="PF08240">
    <property type="entry name" value="ADH_N"/>
    <property type="match status" value="1"/>
</dbReference>
<keyword evidence="2" id="KW-0560">Oxidoreductase</keyword>
<dbReference type="Proteomes" id="UP001174936">
    <property type="component" value="Unassembled WGS sequence"/>
</dbReference>
<comment type="similarity">
    <text evidence="1">Belongs to the zinc-containing alcohol dehydrogenase family.</text>
</comment>
<dbReference type="PANTHER" id="PTHR45348:SF2">
    <property type="entry name" value="ZINC-TYPE ALCOHOL DEHYDROGENASE-LIKE PROTEIN C2E1P3.01"/>
    <property type="match status" value="1"/>
</dbReference>
<dbReference type="Gene3D" id="3.40.50.720">
    <property type="entry name" value="NAD(P)-binding Rossmann-like Domain"/>
    <property type="match status" value="1"/>
</dbReference>
<dbReference type="InterPro" id="IPR013154">
    <property type="entry name" value="ADH-like_N"/>
</dbReference>
<dbReference type="AlphaFoldDB" id="A0AA39XX46"/>
<dbReference type="InterPro" id="IPR011032">
    <property type="entry name" value="GroES-like_sf"/>
</dbReference>
<dbReference type="SUPFAM" id="SSF51735">
    <property type="entry name" value="NAD(P)-binding Rossmann-fold domains"/>
    <property type="match status" value="1"/>
</dbReference>
<dbReference type="InterPro" id="IPR036291">
    <property type="entry name" value="NAD(P)-bd_dom_sf"/>
</dbReference>
<dbReference type="SUPFAM" id="SSF50129">
    <property type="entry name" value="GroES-like"/>
    <property type="match status" value="1"/>
</dbReference>
<feature type="domain" description="Enoyl reductase (ER)" evidence="3">
    <location>
        <begin position="15"/>
        <end position="348"/>
    </location>
</feature>
<evidence type="ECO:0000256" key="1">
    <source>
        <dbReference type="ARBA" id="ARBA00008072"/>
    </source>
</evidence>
<evidence type="ECO:0000256" key="2">
    <source>
        <dbReference type="ARBA" id="ARBA00023002"/>
    </source>
</evidence>
<dbReference type="InterPro" id="IPR013149">
    <property type="entry name" value="ADH-like_C"/>
</dbReference>
<dbReference type="EMBL" id="JAULSV010000006">
    <property type="protein sequence ID" value="KAK0641868.1"/>
    <property type="molecule type" value="Genomic_DNA"/>
</dbReference>
<proteinExistence type="inferred from homology"/>
<dbReference type="CDD" id="cd08249">
    <property type="entry name" value="enoyl_reductase_like"/>
    <property type="match status" value="1"/>
</dbReference>
<dbReference type="PANTHER" id="PTHR45348">
    <property type="entry name" value="HYPOTHETICAL OXIDOREDUCTASE (EUROFUNG)"/>
    <property type="match status" value="1"/>
</dbReference>
<dbReference type="InterPro" id="IPR020843">
    <property type="entry name" value="ER"/>
</dbReference>
<evidence type="ECO:0000313" key="4">
    <source>
        <dbReference type="EMBL" id="KAK0641868.1"/>
    </source>
</evidence>
<dbReference type="SMART" id="SM00829">
    <property type="entry name" value="PKS_ER"/>
    <property type="match status" value="1"/>
</dbReference>
<reference evidence="4" key="1">
    <citation type="submission" date="2023-06" db="EMBL/GenBank/DDBJ databases">
        <title>Genome-scale phylogeny and comparative genomics of the fungal order Sordariales.</title>
        <authorList>
            <consortium name="Lawrence Berkeley National Laboratory"/>
            <person name="Hensen N."/>
            <person name="Bonometti L."/>
            <person name="Westerberg I."/>
            <person name="Brannstrom I.O."/>
            <person name="Guillou S."/>
            <person name="Cros-Aarteil S."/>
            <person name="Calhoun S."/>
            <person name="Haridas S."/>
            <person name="Kuo A."/>
            <person name="Mondo S."/>
            <person name="Pangilinan J."/>
            <person name="Riley R."/>
            <person name="Labutti K."/>
            <person name="Andreopoulos B."/>
            <person name="Lipzen A."/>
            <person name="Chen C."/>
            <person name="Yanf M."/>
            <person name="Daum C."/>
            <person name="Ng V."/>
            <person name="Clum A."/>
            <person name="Steindorff A."/>
            <person name="Ohm R."/>
            <person name="Martin F."/>
            <person name="Silar P."/>
            <person name="Natvig D."/>
            <person name="Lalanne C."/>
            <person name="Gautier V."/>
            <person name="Ament-Velasquez S.L."/>
            <person name="Kruys A."/>
            <person name="Hutchinson M.I."/>
            <person name="Powell A.J."/>
            <person name="Barry K."/>
            <person name="Miller A.N."/>
            <person name="Grigoriev I.V."/>
            <person name="Debuchy R."/>
            <person name="Gladieux P."/>
            <person name="Thoren M.H."/>
            <person name="Johannesson H."/>
        </authorList>
    </citation>
    <scope>NUCLEOTIDE SEQUENCE</scope>
    <source>
        <strain evidence="4">SMH2532-1</strain>
    </source>
</reference>
<evidence type="ECO:0000259" key="3">
    <source>
        <dbReference type="SMART" id="SM00829"/>
    </source>
</evidence>
<gene>
    <name evidence="4" type="ORF">B0T16DRAFT_335895</name>
</gene>
<comment type="caution">
    <text evidence="4">The sequence shown here is derived from an EMBL/GenBank/DDBJ whole genome shotgun (WGS) entry which is preliminary data.</text>
</comment>
<sequence>MSQKPNFAAFLNAPGAKLTVSEAPTPIPSPGEVLVRNHAVALNPLDWKRQAFDIFIPSYPTILGADLAGEIISSDSASPYPAGTRVAGVTHALSSGNLSNSAFQNYTAIKISSLIPLPASIPYTQGATLATSTGTAALILYDLLSIPLPSLTTGPSITGIPPTLLVWGGSSAIGTMAIQLAKLSGVQNIIAAASGKHHGRLRSLGATTVVDYSSPSAVEDVVAAIEKGGREAPLYVVDPVSSPKSAAPVVEVLKRVGAGSGTKVANTLPWPAGLDVPEGVQVSGVAAQDLWGRREDLATWLFGEALPKWLGEGEIVPVKARVVEGGLKGIQKGLEELMRGVSGEKLVVEL</sequence>